<reference evidence="2" key="1">
    <citation type="journal article" date="2022" name="Int. J. Mol. Sci.">
        <title>Draft Genome of Tanacetum Coccineum: Genomic Comparison of Closely Related Tanacetum-Family Plants.</title>
        <authorList>
            <person name="Yamashiro T."/>
            <person name="Shiraishi A."/>
            <person name="Nakayama K."/>
            <person name="Satake H."/>
        </authorList>
    </citation>
    <scope>NUCLEOTIDE SEQUENCE</scope>
</reference>
<gene>
    <name evidence="2" type="ORF">Tco_0991271</name>
</gene>
<dbReference type="EMBL" id="BQNB010016824">
    <property type="protein sequence ID" value="GJT56217.1"/>
    <property type="molecule type" value="Genomic_DNA"/>
</dbReference>
<proteinExistence type="predicted"/>
<reference evidence="2" key="2">
    <citation type="submission" date="2022-01" db="EMBL/GenBank/DDBJ databases">
        <authorList>
            <person name="Yamashiro T."/>
            <person name="Shiraishi A."/>
            <person name="Satake H."/>
            <person name="Nakayama K."/>
        </authorList>
    </citation>
    <scope>NUCLEOTIDE SEQUENCE</scope>
</reference>
<comment type="caution">
    <text evidence="2">The sequence shown here is derived from an EMBL/GenBank/DDBJ whole genome shotgun (WGS) entry which is preliminary data.</text>
</comment>
<evidence type="ECO:0000256" key="1">
    <source>
        <dbReference type="SAM" id="MobiDB-lite"/>
    </source>
</evidence>
<evidence type="ECO:0008006" key="4">
    <source>
        <dbReference type="Google" id="ProtNLM"/>
    </source>
</evidence>
<evidence type="ECO:0000313" key="3">
    <source>
        <dbReference type="Proteomes" id="UP001151760"/>
    </source>
</evidence>
<protein>
    <recommendedName>
        <fullName evidence="4">MAK10-like protein</fullName>
    </recommendedName>
</protein>
<evidence type="ECO:0000313" key="2">
    <source>
        <dbReference type="EMBL" id="GJT56217.1"/>
    </source>
</evidence>
<feature type="compositionally biased region" description="Basic residues" evidence="1">
    <location>
        <begin position="279"/>
        <end position="288"/>
    </location>
</feature>
<feature type="compositionally biased region" description="Basic and acidic residues" evidence="1">
    <location>
        <begin position="246"/>
        <end position="270"/>
    </location>
</feature>
<name>A0ABQ5F0H9_9ASTR</name>
<keyword evidence="3" id="KW-1185">Reference proteome</keyword>
<feature type="compositionally biased region" description="Polar residues" evidence="1">
    <location>
        <begin position="289"/>
        <end position="298"/>
    </location>
</feature>
<organism evidence="2 3">
    <name type="scientific">Tanacetum coccineum</name>
    <dbReference type="NCBI Taxonomy" id="301880"/>
    <lineage>
        <taxon>Eukaryota</taxon>
        <taxon>Viridiplantae</taxon>
        <taxon>Streptophyta</taxon>
        <taxon>Embryophyta</taxon>
        <taxon>Tracheophyta</taxon>
        <taxon>Spermatophyta</taxon>
        <taxon>Magnoliopsida</taxon>
        <taxon>eudicotyledons</taxon>
        <taxon>Gunneridae</taxon>
        <taxon>Pentapetalae</taxon>
        <taxon>asterids</taxon>
        <taxon>campanulids</taxon>
        <taxon>Asterales</taxon>
        <taxon>Asteraceae</taxon>
        <taxon>Asteroideae</taxon>
        <taxon>Anthemideae</taxon>
        <taxon>Anthemidinae</taxon>
        <taxon>Tanacetum</taxon>
    </lineage>
</organism>
<accession>A0ABQ5F0H9</accession>
<dbReference type="Proteomes" id="UP001151760">
    <property type="component" value="Unassembled WGS sequence"/>
</dbReference>
<sequence length="298" mass="34376">MGDENPILTLGDYSRPIHEGYRNTTELPEGNNVVPLRSDAIWSVQNKCSFYRLWSENPNQHLKDFLKLMDSLDLDIANKERARLQDLALYDNESWNDPRDFAKPVKAISLPQDVPSTSDHCLIELKNQVQRFMEAHLAPKQLIQVNKITSSCEICRGPHDTQYYMENPEQAFVKYASSKHHGSNDFASTNYPTKEELQGKGIKIPSKLLSLKYLSRSSLAEQNRNPSSPKHVYFVNSIIILNKEDEAKEEESMKSSATEYKDHEMRVESKEEFEEETKKKSKKKKRKITQNILTLSPL</sequence>
<feature type="region of interest" description="Disordered" evidence="1">
    <location>
        <begin position="246"/>
        <end position="298"/>
    </location>
</feature>